<dbReference type="Pfam" id="PF04851">
    <property type="entry name" value="ResIII"/>
    <property type="match status" value="1"/>
</dbReference>
<dbReference type="SMART" id="SM00487">
    <property type="entry name" value="DEXDc"/>
    <property type="match status" value="1"/>
</dbReference>
<keyword evidence="8" id="KW-1185">Reference proteome</keyword>
<dbReference type="SMART" id="SM00490">
    <property type="entry name" value="HELICc"/>
    <property type="match status" value="1"/>
</dbReference>
<evidence type="ECO:0000256" key="2">
    <source>
        <dbReference type="ARBA" id="ARBA00022801"/>
    </source>
</evidence>
<dbReference type="STRING" id="1888891.DSOL_3732"/>
<evidence type="ECO:0000256" key="1">
    <source>
        <dbReference type="ARBA" id="ARBA00022741"/>
    </source>
</evidence>
<evidence type="ECO:0000313" key="7">
    <source>
        <dbReference type="EMBL" id="OLN29071.1"/>
    </source>
</evidence>
<dbReference type="PANTHER" id="PTHR11274">
    <property type="entry name" value="RAD25/XP-B DNA REPAIR HELICASE"/>
    <property type="match status" value="1"/>
</dbReference>
<dbReference type="EMBL" id="MLBF01000036">
    <property type="protein sequence ID" value="OLN29071.1"/>
    <property type="molecule type" value="Genomic_DNA"/>
</dbReference>
<sequence>MAIDVYGQLKKQLFPWQEECLDIWFRKQGKGIINVVTGAGKTVLALGVIARLDYVLSAEQAPALKIKIVVPKVFLAHQWVQSLQEDLAVSKEDIGIYSGMHKDPPTRKYMIYVVNSARYTLSQHILQDYQKGNPVLLIADECHHYSSPENSRIFNFITQIPTKDQTTHYYALGLSATPETAAFNEKLVPALGPELFKYGFVDALNANIISSFAIFNLKLKFTPYEEQQYLDLSEQLTRALEALIHHCPFLKGLNRTRFFASLEQLAQESEKASIASLARTVLTLSIRRRDLVYRAESRISCVQNLLIQLPSIAKVLIFSERIDVADRIYNELQLQFPKQVGRYHSKMDARSRNNILRNYQDGQIRILVSCRALDEGLNVPATDIGIIVSSTSSNRQRIQRLGRILRQSGKKQTARLYYLYIDSSNEEQDLLSDISHDLSGVIPILDLEYNQDTQTFIHSAYQNLANRVLAYTQLKDWSQEIIAEITRNLERGKLGCDWWLSNQDCRLKIQNASSRTERNYWVSMLLLIQASHGRLA</sequence>
<dbReference type="AlphaFoldDB" id="A0A1Q8QP03"/>
<dbReference type="RefSeq" id="WP_083642713.1">
    <property type="nucleotide sequence ID" value="NZ_MLBF01000036.1"/>
</dbReference>
<protein>
    <submittedName>
        <fullName evidence="7">DNA Helicase</fullName>
    </submittedName>
</protein>
<evidence type="ECO:0000256" key="4">
    <source>
        <dbReference type="ARBA" id="ARBA00022840"/>
    </source>
</evidence>
<dbReference type="GO" id="GO:0004386">
    <property type="term" value="F:helicase activity"/>
    <property type="evidence" value="ECO:0007669"/>
    <property type="project" value="UniProtKB-KW"/>
</dbReference>
<keyword evidence="1" id="KW-0547">Nucleotide-binding</keyword>
<name>A0A1Q8QP03_9FIRM</name>
<evidence type="ECO:0000259" key="6">
    <source>
        <dbReference type="PROSITE" id="PS51194"/>
    </source>
</evidence>
<dbReference type="InterPro" id="IPR050615">
    <property type="entry name" value="ATP-dep_DNA_Helicase"/>
</dbReference>
<comment type="caution">
    <text evidence="7">The sequence shown here is derived from an EMBL/GenBank/DDBJ whole genome shotgun (WGS) entry which is preliminary data.</text>
</comment>
<dbReference type="Gene3D" id="3.40.50.300">
    <property type="entry name" value="P-loop containing nucleotide triphosphate hydrolases"/>
    <property type="match status" value="2"/>
</dbReference>
<dbReference type="InterPro" id="IPR027417">
    <property type="entry name" value="P-loop_NTPase"/>
</dbReference>
<accession>A0A1Q8QP03</accession>
<feature type="domain" description="Helicase ATP-binding" evidence="5">
    <location>
        <begin position="22"/>
        <end position="196"/>
    </location>
</feature>
<evidence type="ECO:0000259" key="5">
    <source>
        <dbReference type="PROSITE" id="PS51192"/>
    </source>
</evidence>
<keyword evidence="4" id="KW-0067">ATP-binding</keyword>
<keyword evidence="2" id="KW-0378">Hydrolase</keyword>
<dbReference type="GO" id="GO:0016787">
    <property type="term" value="F:hydrolase activity"/>
    <property type="evidence" value="ECO:0007669"/>
    <property type="project" value="UniProtKB-KW"/>
</dbReference>
<proteinExistence type="predicted"/>
<feature type="domain" description="Helicase C-terminal" evidence="6">
    <location>
        <begin position="301"/>
        <end position="453"/>
    </location>
</feature>
<dbReference type="OrthoDB" id="9802848at2"/>
<dbReference type="PROSITE" id="PS51194">
    <property type="entry name" value="HELICASE_CTER"/>
    <property type="match status" value="1"/>
</dbReference>
<dbReference type="PANTHER" id="PTHR11274:SF0">
    <property type="entry name" value="GENERAL TRANSCRIPTION AND DNA REPAIR FACTOR IIH HELICASE SUBUNIT XPB"/>
    <property type="match status" value="1"/>
</dbReference>
<organism evidence="7 8">
    <name type="scientific">Desulfosporosinus metallidurans</name>
    <dbReference type="NCBI Taxonomy" id="1888891"/>
    <lineage>
        <taxon>Bacteria</taxon>
        <taxon>Bacillati</taxon>
        <taxon>Bacillota</taxon>
        <taxon>Clostridia</taxon>
        <taxon>Eubacteriales</taxon>
        <taxon>Desulfitobacteriaceae</taxon>
        <taxon>Desulfosporosinus</taxon>
    </lineage>
</organism>
<dbReference type="SUPFAM" id="SSF52540">
    <property type="entry name" value="P-loop containing nucleoside triphosphate hydrolases"/>
    <property type="match status" value="1"/>
</dbReference>
<reference evidence="7 8" key="1">
    <citation type="submission" date="2016-09" db="EMBL/GenBank/DDBJ databases">
        <title>Complete genome of Desulfosporosinus sp. OL.</title>
        <authorList>
            <person name="Mardanov A."/>
            <person name="Beletsky A."/>
            <person name="Panova A."/>
            <person name="Karnachuk O."/>
            <person name="Ravin N."/>
        </authorList>
    </citation>
    <scope>NUCLEOTIDE SEQUENCE [LARGE SCALE GENOMIC DNA]</scope>
    <source>
        <strain evidence="7 8">OL</strain>
    </source>
</reference>
<dbReference type="GO" id="GO:0003677">
    <property type="term" value="F:DNA binding"/>
    <property type="evidence" value="ECO:0007669"/>
    <property type="project" value="InterPro"/>
</dbReference>
<keyword evidence="3 7" id="KW-0347">Helicase</keyword>
<dbReference type="PROSITE" id="PS51192">
    <property type="entry name" value="HELICASE_ATP_BIND_1"/>
    <property type="match status" value="1"/>
</dbReference>
<gene>
    <name evidence="7" type="ORF">DSOL_3732</name>
</gene>
<dbReference type="InterPro" id="IPR006935">
    <property type="entry name" value="Helicase/UvrB_N"/>
</dbReference>
<dbReference type="Proteomes" id="UP000186102">
    <property type="component" value="Unassembled WGS sequence"/>
</dbReference>
<evidence type="ECO:0000256" key="3">
    <source>
        <dbReference type="ARBA" id="ARBA00022806"/>
    </source>
</evidence>
<dbReference type="InterPro" id="IPR001650">
    <property type="entry name" value="Helicase_C-like"/>
</dbReference>
<dbReference type="Pfam" id="PF00271">
    <property type="entry name" value="Helicase_C"/>
    <property type="match status" value="1"/>
</dbReference>
<dbReference type="InterPro" id="IPR014001">
    <property type="entry name" value="Helicase_ATP-bd"/>
</dbReference>
<evidence type="ECO:0000313" key="8">
    <source>
        <dbReference type="Proteomes" id="UP000186102"/>
    </source>
</evidence>
<dbReference type="GO" id="GO:0005524">
    <property type="term" value="F:ATP binding"/>
    <property type="evidence" value="ECO:0007669"/>
    <property type="project" value="UniProtKB-KW"/>
</dbReference>